<dbReference type="SUPFAM" id="SSF53335">
    <property type="entry name" value="S-adenosyl-L-methionine-dependent methyltransferases"/>
    <property type="match status" value="1"/>
</dbReference>
<feature type="domain" description="Methyltransferase" evidence="1">
    <location>
        <begin position="20"/>
        <end position="99"/>
    </location>
</feature>
<organism evidence="2 3">
    <name type="scientific">Mycena metata</name>
    <dbReference type="NCBI Taxonomy" id="1033252"/>
    <lineage>
        <taxon>Eukaryota</taxon>
        <taxon>Fungi</taxon>
        <taxon>Dikarya</taxon>
        <taxon>Basidiomycota</taxon>
        <taxon>Agaricomycotina</taxon>
        <taxon>Agaricomycetes</taxon>
        <taxon>Agaricomycetidae</taxon>
        <taxon>Agaricales</taxon>
        <taxon>Marasmiineae</taxon>
        <taxon>Mycenaceae</taxon>
        <taxon>Mycena</taxon>
    </lineage>
</organism>
<keyword evidence="3" id="KW-1185">Reference proteome</keyword>
<dbReference type="Gene3D" id="3.40.50.150">
    <property type="entry name" value="Vaccinia Virus protein VP39"/>
    <property type="match status" value="1"/>
</dbReference>
<dbReference type="InterPro" id="IPR041698">
    <property type="entry name" value="Methyltransf_25"/>
</dbReference>
<evidence type="ECO:0000313" key="2">
    <source>
        <dbReference type="EMBL" id="KAJ7771633.1"/>
    </source>
</evidence>
<evidence type="ECO:0000259" key="1">
    <source>
        <dbReference type="Pfam" id="PF13649"/>
    </source>
</evidence>
<name>A0AAD7JXR2_9AGAR</name>
<dbReference type="CDD" id="cd02440">
    <property type="entry name" value="AdoMet_MTases"/>
    <property type="match status" value="1"/>
</dbReference>
<gene>
    <name evidence="2" type="ORF">B0H16DRAFT_1771519</name>
</gene>
<comment type="caution">
    <text evidence="2">The sequence shown here is derived from an EMBL/GenBank/DDBJ whole genome shotgun (WGS) entry which is preliminary data.</text>
</comment>
<reference evidence="2" key="1">
    <citation type="submission" date="2023-03" db="EMBL/GenBank/DDBJ databases">
        <title>Massive genome expansion in bonnet fungi (Mycena s.s.) driven by repeated elements and novel gene families across ecological guilds.</title>
        <authorList>
            <consortium name="Lawrence Berkeley National Laboratory"/>
            <person name="Harder C.B."/>
            <person name="Miyauchi S."/>
            <person name="Viragh M."/>
            <person name="Kuo A."/>
            <person name="Thoen E."/>
            <person name="Andreopoulos B."/>
            <person name="Lu D."/>
            <person name="Skrede I."/>
            <person name="Drula E."/>
            <person name="Henrissat B."/>
            <person name="Morin E."/>
            <person name="Kohler A."/>
            <person name="Barry K."/>
            <person name="LaButti K."/>
            <person name="Morin E."/>
            <person name="Salamov A."/>
            <person name="Lipzen A."/>
            <person name="Mereny Z."/>
            <person name="Hegedus B."/>
            <person name="Baldrian P."/>
            <person name="Stursova M."/>
            <person name="Weitz H."/>
            <person name="Taylor A."/>
            <person name="Grigoriev I.V."/>
            <person name="Nagy L.G."/>
            <person name="Martin F."/>
            <person name="Kauserud H."/>
        </authorList>
    </citation>
    <scope>NUCLEOTIDE SEQUENCE</scope>
    <source>
        <strain evidence="2">CBHHK182m</strain>
    </source>
</reference>
<proteinExistence type="predicted"/>
<dbReference type="Pfam" id="PF13649">
    <property type="entry name" value="Methyltransf_25"/>
    <property type="match status" value="1"/>
</dbReference>
<evidence type="ECO:0000313" key="3">
    <source>
        <dbReference type="Proteomes" id="UP001215598"/>
    </source>
</evidence>
<dbReference type="Proteomes" id="UP001215598">
    <property type="component" value="Unassembled WGS sequence"/>
</dbReference>
<dbReference type="AlphaFoldDB" id="A0AAD7JXR2"/>
<accession>A0AAD7JXR2</accession>
<dbReference type="EMBL" id="JARKIB010000015">
    <property type="protein sequence ID" value="KAJ7771633.1"/>
    <property type="molecule type" value="Genomic_DNA"/>
</dbReference>
<protein>
    <recommendedName>
        <fullName evidence="1">Methyltransferase domain-containing protein</fullName>
    </recommendedName>
</protein>
<sequence>MSLAKRECYRALGDLTDLKVLELACGTGQDSIELIALGASHVTGLGISPVVIGAAKADLPAHLEDKMISHNIHMSTYDVVFAGYLLNYAPTAAALHAMFTNIA</sequence>
<dbReference type="InterPro" id="IPR029063">
    <property type="entry name" value="SAM-dependent_MTases_sf"/>
</dbReference>